<gene>
    <name evidence="1" type="ORF">FRACYDRAFT_254561</name>
</gene>
<organism evidence="1 2">
    <name type="scientific">Fragilariopsis cylindrus CCMP1102</name>
    <dbReference type="NCBI Taxonomy" id="635003"/>
    <lineage>
        <taxon>Eukaryota</taxon>
        <taxon>Sar</taxon>
        <taxon>Stramenopiles</taxon>
        <taxon>Ochrophyta</taxon>
        <taxon>Bacillariophyta</taxon>
        <taxon>Bacillariophyceae</taxon>
        <taxon>Bacillariophycidae</taxon>
        <taxon>Bacillariales</taxon>
        <taxon>Bacillariaceae</taxon>
        <taxon>Fragilariopsis</taxon>
    </lineage>
</organism>
<evidence type="ECO:0000313" key="2">
    <source>
        <dbReference type="Proteomes" id="UP000095751"/>
    </source>
</evidence>
<name>A0A1E7EKU3_9STRA</name>
<evidence type="ECO:0000313" key="1">
    <source>
        <dbReference type="EMBL" id="OEU06540.1"/>
    </source>
</evidence>
<dbReference type="AlphaFoldDB" id="A0A1E7EKU3"/>
<dbReference type="Proteomes" id="UP000095751">
    <property type="component" value="Unassembled WGS sequence"/>
</dbReference>
<dbReference type="EMBL" id="KV784408">
    <property type="protein sequence ID" value="OEU06540.1"/>
    <property type="molecule type" value="Genomic_DNA"/>
</dbReference>
<reference evidence="1 2" key="1">
    <citation type="submission" date="2016-09" db="EMBL/GenBank/DDBJ databases">
        <title>Extensive genetic diversity and differential bi-allelic expression allows diatom success in the polar Southern Ocean.</title>
        <authorList>
            <consortium name="DOE Joint Genome Institute"/>
            <person name="Mock T."/>
            <person name="Otillar R.P."/>
            <person name="Strauss J."/>
            <person name="Dupont C."/>
            <person name="Frickenhaus S."/>
            <person name="Maumus F."/>
            <person name="Mcmullan M."/>
            <person name="Sanges R."/>
            <person name="Schmutz J."/>
            <person name="Toseland A."/>
            <person name="Valas R."/>
            <person name="Veluchamy A."/>
            <person name="Ward B.J."/>
            <person name="Allen A."/>
            <person name="Barry K."/>
            <person name="Falciatore A."/>
            <person name="Ferrante M."/>
            <person name="Fortunato A.E."/>
            <person name="Gloeckner G."/>
            <person name="Gruber A."/>
            <person name="Hipkin R."/>
            <person name="Janech M."/>
            <person name="Kroth P."/>
            <person name="Leese F."/>
            <person name="Lindquist E."/>
            <person name="Lyon B.R."/>
            <person name="Martin J."/>
            <person name="Mayer C."/>
            <person name="Parker M."/>
            <person name="Quesneville H."/>
            <person name="Raymond J."/>
            <person name="Uhlig C."/>
            <person name="Valentin K.U."/>
            <person name="Worden A.Z."/>
            <person name="Armbrust E.V."/>
            <person name="Bowler C."/>
            <person name="Green B."/>
            <person name="Moulton V."/>
            <person name="Van Oosterhout C."/>
            <person name="Grigoriev I."/>
        </authorList>
    </citation>
    <scope>NUCLEOTIDE SEQUENCE [LARGE SCALE GENOMIC DNA]</scope>
    <source>
        <strain evidence="1 2">CCMP1102</strain>
    </source>
</reference>
<accession>A0A1E7EKU3</accession>
<proteinExistence type="predicted"/>
<sequence>MTLGSSPMGMRWMTGWYFGAPCWFWNLRRNTNDWQDNGFCYELVTLGKITNSMWDITTRKHYALVGGKNFYMTQNTVQQNSSDDEPPGMVGGKHNALVHYVDVSAPNPSGIVICNPFK</sequence>
<dbReference type="KEGG" id="fcy:FRACYDRAFT_254561"/>
<keyword evidence="2" id="KW-1185">Reference proteome</keyword>
<protein>
    <submittedName>
        <fullName evidence="1">Uncharacterized protein</fullName>
    </submittedName>
</protein>
<dbReference type="InParanoid" id="A0A1E7EKU3"/>